<sequence length="107" mass="12274">MRDIDPELLNEAVRRIVQAMEPEQILLFGSRVWGQPTADSDIDLLIALNDASNQPTYRRAREAYRSLRGLALPIEIVVRTRNELMRAAQNSHSFERQALEHGQRLHG</sequence>
<dbReference type="CDD" id="cd05403">
    <property type="entry name" value="NT_KNTase_like"/>
    <property type="match status" value="1"/>
</dbReference>
<dbReference type="Pfam" id="PF01909">
    <property type="entry name" value="NTP_transf_2"/>
    <property type="match status" value="1"/>
</dbReference>
<dbReference type="Proteomes" id="UP000198672">
    <property type="component" value="Unassembled WGS sequence"/>
</dbReference>
<dbReference type="STRING" id="61595.SAMN05421644_12914"/>
<name>A0A1H3H228_ALLWA</name>
<dbReference type="Gene3D" id="3.30.460.10">
    <property type="entry name" value="Beta Polymerase, domain 2"/>
    <property type="match status" value="1"/>
</dbReference>
<dbReference type="InterPro" id="IPR002934">
    <property type="entry name" value="Polymerase_NTP_transf_dom"/>
</dbReference>
<dbReference type="PANTHER" id="PTHR37030:SF1">
    <property type="entry name" value="NUCLEOTIDYLTRANSFERASE"/>
    <property type="match status" value="1"/>
</dbReference>
<accession>A0A1H3H228</accession>
<dbReference type="InterPro" id="IPR043519">
    <property type="entry name" value="NT_sf"/>
</dbReference>
<evidence type="ECO:0000313" key="3">
    <source>
        <dbReference type="Proteomes" id="UP000198672"/>
    </source>
</evidence>
<keyword evidence="2" id="KW-0808">Transferase</keyword>
<reference evidence="3" key="1">
    <citation type="submission" date="2016-10" db="EMBL/GenBank/DDBJ databases">
        <authorList>
            <person name="Varghese N."/>
            <person name="Submissions S."/>
        </authorList>
    </citation>
    <scope>NUCLEOTIDE SEQUENCE [LARGE SCALE GENOMIC DNA]</scope>
    <source>
        <strain evidence="3">DSM 173</strain>
    </source>
</reference>
<dbReference type="EMBL" id="FNOW01000029">
    <property type="protein sequence ID" value="SDY09633.1"/>
    <property type="molecule type" value="Genomic_DNA"/>
</dbReference>
<dbReference type="PANTHER" id="PTHR37030">
    <property type="entry name" value="NUCLEOTIDYLTRANSFERASE"/>
    <property type="match status" value="1"/>
</dbReference>
<feature type="domain" description="Polymerase nucleotidyl transferase" evidence="1">
    <location>
        <begin position="12"/>
        <end position="103"/>
    </location>
</feature>
<dbReference type="RefSeq" id="WP_091334231.1">
    <property type="nucleotide sequence ID" value="NZ_FNOW01000029.1"/>
</dbReference>
<proteinExistence type="predicted"/>
<organism evidence="2 3">
    <name type="scientific">Allochromatium warmingii</name>
    <name type="common">Chromatium warmingii</name>
    <dbReference type="NCBI Taxonomy" id="61595"/>
    <lineage>
        <taxon>Bacteria</taxon>
        <taxon>Pseudomonadati</taxon>
        <taxon>Pseudomonadota</taxon>
        <taxon>Gammaproteobacteria</taxon>
        <taxon>Chromatiales</taxon>
        <taxon>Chromatiaceae</taxon>
        <taxon>Allochromatium</taxon>
    </lineage>
</organism>
<dbReference type="GO" id="GO:0016779">
    <property type="term" value="F:nucleotidyltransferase activity"/>
    <property type="evidence" value="ECO:0007669"/>
    <property type="project" value="InterPro"/>
</dbReference>
<evidence type="ECO:0000313" key="2">
    <source>
        <dbReference type="EMBL" id="SDY09633.1"/>
    </source>
</evidence>
<protein>
    <submittedName>
        <fullName evidence="2">Nucleotidyltransferase domain-containing protein</fullName>
    </submittedName>
</protein>
<evidence type="ECO:0000259" key="1">
    <source>
        <dbReference type="Pfam" id="PF01909"/>
    </source>
</evidence>
<dbReference type="OrthoDB" id="9809668at2"/>
<dbReference type="AlphaFoldDB" id="A0A1H3H228"/>
<gene>
    <name evidence="2" type="ORF">SAMN05421644_12914</name>
</gene>
<dbReference type="SUPFAM" id="SSF81301">
    <property type="entry name" value="Nucleotidyltransferase"/>
    <property type="match status" value="1"/>
</dbReference>
<keyword evidence="3" id="KW-1185">Reference proteome</keyword>